<evidence type="ECO:0000256" key="3">
    <source>
        <dbReference type="ARBA" id="ARBA00022490"/>
    </source>
</evidence>
<feature type="domain" description="Survival protein SurE-like phosphatase/nucleotidase" evidence="8">
    <location>
        <begin position="4"/>
        <end position="186"/>
    </location>
</feature>
<dbReference type="SUPFAM" id="SSF64167">
    <property type="entry name" value="SurE-like"/>
    <property type="match status" value="1"/>
</dbReference>
<dbReference type="EC" id="3.1.3.5" evidence="7"/>
<dbReference type="RefSeq" id="WP_307223009.1">
    <property type="nucleotide sequence ID" value="NZ_CP116940.1"/>
</dbReference>
<dbReference type="PANTHER" id="PTHR30457:SF12">
    <property type="entry name" value="5'_3'-NUCLEOTIDASE SURE"/>
    <property type="match status" value="1"/>
</dbReference>
<accession>A0ABT9Y734</accession>
<feature type="binding site" evidence="7">
    <location>
        <position position="9"/>
    </location>
    <ligand>
        <name>a divalent metal cation</name>
        <dbReference type="ChEBI" id="CHEBI:60240"/>
    </ligand>
</feature>
<keyword evidence="5 7" id="KW-0547">Nucleotide-binding</keyword>
<evidence type="ECO:0000256" key="7">
    <source>
        <dbReference type="HAMAP-Rule" id="MF_00060"/>
    </source>
</evidence>
<sequence>MEKILLVNDDGINAQGLYAMAEVLTDNYDLRIVAPAVQQSGMSQALSAHSRIKVKRVDFQLPVEAYKVYGTPADCTKLATEVLYENDLPDIIISGINDGGNLGTDVLYSGTVGAAMEGHLHGIFSIAVSRVVNSELSFTEVAEIFRQKLPALRREKPYMYNINFPKKISDRADIFRYTKQGRRTYHNEYAAETDEQGETCYYMNGTPNDAGNIEGSDIWAIHNGFVSINPLKIGRTNKKLLQDLLLDK</sequence>
<proteinExistence type="inferred from homology"/>
<keyword evidence="10" id="KW-1185">Reference proteome</keyword>
<dbReference type="Pfam" id="PF01975">
    <property type="entry name" value="SurE"/>
    <property type="match status" value="1"/>
</dbReference>
<gene>
    <name evidence="7" type="primary">surE</name>
    <name evidence="9" type="ORF">J2S01_000733</name>
</gene>
<feature type="binding site" evidence="7">
    <location>
        <position position="97"/>
    </location>
    <ligand>
        <name>a divalent metal cation</name>
        <dbReference type="ChEBI" id="CHEBI:60240"/>
    </ligand>
</feature>
<feature type="binding site" evidence="7">
    <location>
        <position position="10"/>
    </location>
    <ligand>
        <name>a divalent metal cation</name>
        <dbReference type="ChEBI" id="CHEBI:60240"/>
    </ligand>
</feature>
<dbReference type="InterPro" id="IPR036523">
    <property type="entry name" value="SurE-like_sf"/>
</dbReference>
<evidence type="ECO:0000313" key="10">
    <source>
        <dbReference type="Proteomes" id="UP001239167"/>
    </source>
</evidence>
<dbReference type="InterPro" id="IPR030048">
    <property type="entry name" value="SurE"/>
</dbReference>
<keyword evidence="6 7" id="KW-0378">Hydrolase</keyword>
<comment type="function">
    <text evidence="7">Nucleotidase that shows phosphatase activity on nucleoside 5'-monophosphates.</text>
</comment>
<evidence type="ECO:0000256" key="2">
    <source>
        <dbReference type="ARBA" id="ARBA00011062"/>
    </source>
</evidence>
<name>A0ABT9Y734_9FIRM</name>
<comment type="subcellular location">
    <subcellularLocation>
        <location evidence="7">Cytoplasm</location>
    </subcellularLocation>
</comment>
<feature type="binding site" evidence="7">
    <location>
        <position position="40"/>
    </location>
    <ligand>
        <name>a divalent metal cation</name>
        <dbReference type="ChEBI" id="CHEBI:60240"/>
    </ligand>
</feature>
<evidence type="ECO:0000256" key="5">
    <source>
        <dbReference type="ARBA" id="ARBA00022741"/>
    </source>
</evidence>
<organism evidence="9 10">
    <name type="scientific">Pectinatus haikarae</name>
    <dbReference type="NCBI Taxonomy" id="349096"/>
    <lineage>
        <taxon>Bacteria</taxon>
        <taxon>Bacillati</taxon>
        <taxon>Bacillota</taxon>
        <taxon>Negativicutes</taxon>
        <taxon>Selenomonadales</taxon>
        <taxon>Selenomonadaceae</taxon>
        <taxon>Pectinatus</taxon>
    </lineage>
</organism>
<evidence type="ECO:0000259" key="8">
    <source>
        <dbReference type="Pfam" id="PF01975"/>
    </source>
</evidence>
<dbReference type="EMBL" id="JAUSUE010000003">
    <property type="protein sequence ID" value="MDQ0203037.1"/>
    <property type="molecule type" value="Genomic_DNA"/>
</dbReference>
<comment type="similarity">
    <text evidence="2 7">Belongs to the SurE nucleotidase family.</text>
</comment>
<keyword evidence="4 7" id="KW-0479">Metal-binding</keyword>
<comment type="cofactor">
    <cofactor evidence="7">
        <name>a divalent metal cation</name>
        <dbReference type="ChEBI" id="CHEBI:60240"/>
    </cofactor>
    <text evidence="7">Binds 1 divalent metal cation per subunit.</text>
</comment>
<dbReference type="Proteomes" id="UP001239167">
    <property type="component" value="Unassembled WGS sequence"/>
</dbReference>
<evidence type="ECO:0000313" key="9">
    <source>
        <dbReference type="EMBL" id="MDQ0203037.1"/>
    </source>
</evidence>
<comment type="caution">
    <text evidence="9">The sequence shown here is derived from an EMBL/GenBank/DDBJ whole genome shotgun (WGS) entry which is preliminary data.</text>
</comment>
<dbReference type="PANTHER" id="PTHR30457">
    <property type="entry name" value="5'-NUCLEOTIDASE SURE"/>
    <property type="match status" value="1"/>
</dbReference>
<dbReference type="NCBIfam" id="TIGR00087">
    <property type="entry name" value="surE"/>
    <property type="match status" value="1"/>
</dbReference>
<reference evidence="9 10" key="1">
    <citation type="submission" date="2023-07" db="EMBL/GenBank/DDBJ databases">
        <title>Genomic Encyclopedia of Type Strains, Phase IV (KMG-IV): sequencing the most valuable type-strain genomes for metagenomic binning, comparative biology and taxonomic classification.</title>
        <authorList>
            <person name="Goeker M."/>
        </authorList>
    </citation>
    <scope>NUCLEOTIDE SEQUENCE [LARGE SCALE GENOMIC DNA]</scope>
    <source>
        <strain evidence="9 10">DSM 16980</strain>
    </source>
</reference>
<evidence type="ECO:0000256" key="6">
    <source>
        <dbReference type="ARBA" id="ARBA00022801"/>
    </source>
</evidence>
<evidence type="ECO:0000256" key="4">
    <source>
        <dbReference type="ARBA" id="ARBA00022723"/>
    </source>
</evidence>
<keyword evidence="3 7" id="KW-0963">Cytoplasm</keyword>
<comment type="catalytic activity">
    <reaction evidence="1 7">
        <text>a ribonucleoside 5'-phosphate + H2O = a ribonucleoside + phosphate</text>
        <dbReference type="Rhea" id="RHEA:12484"/>
        <dbReference type="ChEBI" id="CHEBI:15377"/>
        <dbReference type="ChEBI" id="CHEBI:18254"/>
        <dbReference type="ChEBI" id="CHEBI:43474"/>
        <dbReference type="ChEBI" id="CHEBI:58043"/>
        <dbReference type="EC" id="3.1.3.5"/>
    </reaction>
</comment>
<dbReference type="GO" id="GO:0008253">
    <property type="term" value="F:5'-nucleotidase activity"/>
    <property type="evidence" value="ECO:0007669"/>
    <property type="project" value="UniProtKB-EC"/>
</dbReference>
<protein>
    <recommendedName>
        <fullName evidence="7">5'-nucleotidase SurE</fullName>
        <ecNumber evidence="7">3.1.3.5</ecNumber>
    </recommendedName>
    <alternativeName>
        <fullName evidence="7">Nucleoside 5'-monophosphate phosphohydrolase</fullName>
    </alternativeName>
</protein>
<evidence type="ECO:0000256" key="1">
    <source>
        <dbReference type="ARBA" id="ARBA00000815"/>
    </source>
</evidence>
<dbReference type="InterPro" id="IPR002828">
    <property type="entry name" value="SurE-like_Pase/nucleotidase"/>
</dbReference>
<dbReference type="HAMAP" id="MF_00060">
    <property type="entry name" value="SurE"/>
    <property type="match status" value="1"/>
</dbReference>
<dbReference type="Gene3D" id="3.40.1210.10">
    <property type="entry name" value="Survival protein SurE-like phosphatase/nucleotidase"/>
    <property type="match status" value="1"/>
</dbReference>